<evidence type="ECO:0000256" key="3">
    <source>
        <dbReference type="ARBA" id="ARBA00023274"/>
    </source>
</evidence>
<proteinExistence type="inferred from homology"/>
<protein>
    <recommendedName>
        <fullName evidence="4 5">Large ribosomal subunit protein bL28</fullName>
    </recommendedName>
</protein>
<reference evidence="8" key="1">
    <citation type="submission" date="2015-07" db="EMBL/GenBank/DDBJ databases">
        <authorList>
            <person name="Ju K.-S."/>
            <person name="Doroghazi J.R."/>
            <person name="Metcalf W.W."/>
        </authorList>
    </citation>
    <scope>NUCLEOTIDE SEQUENCE [LARGE SCALE GENOMIC DNA]</scope>
    <source>
        <strain evidence="8">NRRL ISP-5002</strain>
    </source>
</reference>
<evidence type="ECO:0000256" key="1">
    <source>
        <dbReference type="ARBA" id="ARBA00008760"/>
    </source>
</evidence>
<evidence type="ECO:0000256" key="6">
    <source>
        <dbReference type="SAM" id="MobiDB-lite"/>
    </source>
</evidence>
<accession>A0A0N0GVE6</accession>
<keyword evidence="3 5" id="KW-0687">Ribonucleoprotein</keyword>
<gene>
    <name evidence="5" type="primary">rpmB</name>
    <name evidence="7" type="ORF">ADL29_35835</name>
</gene>
<evidence type="ECO:0000256" key="2">
    <source>
        <dbReference type="ARBA" id="ARBA00022980"/>
    </source>
</evidence>
<dbReference type="HAMAP" id="MF_00373">
    <property type="entry name" value="Ribosomal_bL28"/>
    <property type="match status" value="1"/>
</dbReference>
<feature type="region of interest" description="Disordered" evidence="6">
    <location>
        <begin position="1"/>
        <end position="29"/>
    </location>
</feature>
<dbReference type="InterPro" id="IPR037147">
    <property type="entry name" value="Ribosomal_bL28_sf"/>
</dbReference>
<dbReference type="InterPro" id="IPR034704">
    <property type="entry name" value="Ribosomal_bL28/bL31-like_sf"/>
</dbReference>
<dbReference type="Pfam" id="PF00830">
    <property type="entry name" value="Ribosomal_L28"/>
    <property type="match status" value="1"/>
</dbReference>
<dbReference type="GO" id="GO:0005840">
    <property type="term" value="C:ribosome"/>
    <property type="evidence" value="ECO:0007669"/>
    <property type="project" value="UniProtKB-KW"/>
</dbReference>
<dbReference type="SUPFAM" id="SSF143800">
    <property type="entry name" value="L28p-like"/>
    <property type="match status" value="1"/>
</dbReference>
<evidence type="ECO:0000256" key="4">
    <source>
        <dbReference type="ARBA" id="ARBA00035174"/>
    </source>
</evidence>
<dbReference type="InterPro" id="IPR026569">
    <property type="entry name" value="Ribosomal_bL28"/>
</dbReference>
<keyword evidence="2 5" id="KW-0689">Ribosomal protein</keyword>
<dbReference type="InterPro" id="IPR001383">
    <property type="entry name" value="Ribosomal_bL28_bact-type"/>
</dbReference>
<comment type="similarity">
    <text evidence="1 5">Belongs to the bacterial ribosomal protein bL28 family.</text>
</comment>
<dbReference type="Gene3D" id="2.30.170.40">
    <property type="entry name" value="Ribosomal protein L28/L24"/>
    <property type="match status" value="1"/>
</dbReference>
<dbReference type="GO" id="GO:0003735">
    <property type="term" value="F:structural constituent of ribosome"/>
    <property type="evidence" value="ECO:0007669"/>
    <property type="project" value="InterPro"/>
</dbReference>
<sequence>MSAHCQLTGRQPGFGKTISHSHRRTSRRFDPNIQRKRYWLPSENRYIRLTLSTKGIKTVDTIGIEAAVARIRNQGGKV</sequence>
<name>A0A0N0GVE6_9ACTN</name>
<dbReference type="AlphaFoldDB" id="A0A0N0GVE6"/>
<dbReference type="NCBIfam" id="TIGR00009">
    <property type="entry name" value="L28"/>
    <property type="match status" value="1"/>
</dbReference>
<evidence type="ECO:0000313" key="8">
    <source>
        <dbReference type="Proteomes" id="UP000037982"/>
    </source>
</evidence>
<evidence type="ECO:0000313" key="7">
    <source>
        <dbReference type="EMBL" id="KPC59241.1"/>
    </source>
</evidence>
<dbReference type="EMBL" id="LGKG01000186">
    <property type="protein sequence ID" value="KPC59241.1"/>
    <property type="molecule type" value="Genomic_DNA"/>
</dbReference>
<dbReference type="GO" id="GO:0006412">
    <property type="term" value="P:translation"/>
    <property type="evidence" value="ECO:0007669"/>
    <property type="project" value="UniProtKB-UniRule"/>
</dbReference>
<comment type="caution">
    <text evidence="7">The sequence shown here is derived from an EMBL/GenBank/DDBJ whole genome shotgun (WGS) entry which is preliminary data.</text>
</comment>
<dbReference type="PANTHER" id="PTHR13528">
    <property type="entry name" value="39S RIBOSOMAL PROTEIN L28, MITOCHONDRIAL"/>
    <property type="match status" value="1"/>
</dbReference>
<organism evidence="7 8">
    <name type="scientific">Streptomyces chattanoogensis</name>
    <dbReference type="NCBI Taxonomy" id="66876"/>
    <lineage>
        <taxon>Bacteria</taxon>
        <taxon>Bacillati</taxon>
        <taxon>Actinomycetota</taxon>
        <taxon>Actinomycetes</taxon>
        <taxon>Kitasatosporales</taxon>
        <taxon>Streptomycetaceae</taxon>
        <taxon>Streptomyces</taxon>
    </lineage>
</organism>
<dbReference type="GO" id="GO:1990904">
    <property type="term" value="C:ribonucleoprotein complex"/>
    <property type="evidence" value="ECO:0007669"/>
    <property type="project" value="UniProtKB-KW"/>
</dbReference>
<evidence type="ECO:0000256" key="5">
    <source>
        <dbReference type="HAMAP-Rule" id="MF_00373"/>
    </source>
</evidence>
<keyword evidence="8" id="KW-1185">Reference proteome</keyword>
<dbReference type="PANTHER" id="PTHR13528:SF2">
    <property type="entry name" value="LARGE RIBOSOMAL SUBUNIT PROTEIN BL28M"/>
    <property type="match status" value="1"/>
</dbReference>
<dbReference type="Proteomes" id="UP000037982">
    <property type="component" value="Unassembled WGS sequence"/>
</dbReference>
<dbReference type="FunFam" id="2.30.170.40:FF:000001">
    <property type="entry name" value="50S ribosomal protein L28"/>
    <property type="match status" value="1"/>
</dbReference>
<dbReference type="PATRIC" id="fig|66876.3.peg.7891"/>
<dbReference type="RefSeq" id="WP_053927674.1">
    <property type="nucleotide sequence ID" value="NZ_LGKG01000186.1"/>
</dbReference>